<dbReference type="AlphaFoldDB" id="A0A915IUL1"/>
<dbReference type="WBParaSite" id="nRc.2.0.1.t17521-RA">
    <property type="protein sequence ID" value="nRc.2.0.1.t17521-RA"/>
    <property type="gene ID" value="nRc.2.0.1.g17521"/>
</dbReference>
<evidence type="ECO:0000313" key="1">
    <source>
        <dbReference type="Proteomes" id="UP000887565"/>
    </source>
</evidence>
<organism evidence="1 2">
    <name type="scientific">Romanomermis culicivorax</name>
    <name type="common">Nematode worm</name>
    <dbReference type="NCBI Taxonomy" id="13658"/>
    <lineage>
        <taxon>Eukaryota</taxon>
        <taxon>Metazoa</taxon>
        <taxon>Ecdysozoa</taxon>
        <taxon>Nematoda</taxon>
        <taxon>Enoplea</taxon>
        <taxon>Dorylaimia</taxon>
        <taxon>Mermithida</taxon>
        <taxon>Mermithoidea</taxon>
        <taxon>Mermithidae</taxon>
        <taxon>Romanomermis</taxon>
    </lineage>
</organism>
<accession>A0A915IUL1</accession>
<proteinExistence type="predicted"/>
<sequence>MEIYRSLSALKTDDKVEGNVGCSIYARKIFYVGQLVSRVKILQANPNFNKPKLKASLNQINENFCGRKRTRQSDMQMNSATGISNQSHSIGKFKVSKSGKKYEKPLLFLCIL</sequence>
<keyword evidence="1" id="KW-1185">Reference proteome</keyword>
<protein>
    <submittedName>
        <fullName evidence="2">Uncharacterized protein</fullName>
    </submittedName>
</protein>
<name>A0A915IUL1_ROMCU</name>
<dbReference type="Proteomes" id="UP000887565">
    <property type="component" value="Unplaced"/>
</dbReference>
<evidence type="ECO:0000313" key="2">
    <source>
        <dbReference type="WBParaSite" id="nRc.2.0.1.t17521-RA"/>
    </source>
</evidence>
<reference evidence="2" key="1">
    <citation type="submission" date="2022-11" db="UniProtKB">
        <authorList>
            <consortium name="WormBaseParasite"/>
        </authorList>
    </citation>
    <scope>IDENTIFICATION</scope>
</reference>